<keyword evidence="5" id="KW-1133">Transmembrane helix</keyword>
<dbReference type="Gene3D" id="3.30.40.10">
    <property type="entry name" value="Zinc/RING finger domain, C3HC4 (zinc finger)"/>
    <property type="match status" value="1"/>
</dbReference>
<keyword evidence="3" id="KW-0862">Zinc</keyword>
<evidence type="ECO:0000256" key="5">
    <source>
        <dbReference type="SAM" id="Phobius"/>
    </source>
</evidence>
<evidence type="ECO:0000259" key="6">
    <source>
        <dbReference type="PROSITE" id="PS50089"/>
    </source>
</evidence>
<feature type="domain" description="RING-type" evidence="6">
    <location>
        <begin position="45"/>
        <end position="100"/>
    </location>
</feature>
<reference evidence="7" key="2">
    <citation type="journal article" date="2024" name="Plant">
        <title>Genomic evolution and insights into agronomic trait innovations of Sesamum species.</title>
        <authorList>
            <person name="Miao H."/>
            <person name="Wang L."/>
            <person name="Qu L."/>
            <person name="Liu H."/>
            <person name="Sun Y."/>
            <person name="Le M."/>
            <person name="Wang Q."/>
            <person name="Wei S."/>
            <person name="Zheng Y."/>
            <person name="Lin W."/>
            <person name="Duan Y."/>
            <person name="Cao H."/>
            <person name="Xiong S."/>
            <person name="Wang X."/>
            <person name="Wei L."/>
            <person name="Li C."/>
            <person name="Ma Q."/>
            <person name="Ju M."/>
            <person name="Zhao R."/>
            <person name="Li G."/>
            <person name="Mu C."/>
            <person name="Tian Q."/>
            <person name="Mei H."/>
            <person name="Zhang T."/>
            <person name="Gao T."/>
            <person name="Zhang H."/>
        </authorList>
    </citation>
    <scope>NUCLEOTIDE SEQUENCE</scope>
    <source>
        <strain evidence="7">3651</strain>
    </source>
</reference>
<sequence>MWRSISHSISGFRLKKRIFELGRICHDFSDDETSSNASTEEGLECPICCESFKIVENVPYVLWCGHTLCRNCLLALEWAVIKLSAQQIQIPFFVACPWCNLLTFRLVYKGNVRFPNKNFFLLWVVESRNLDRVKSPTLVCLDCQQEWPLRCNSNTGNCPSSTAPNAMHWLGCSSSRDNDSFIIERLNMSFHISLDIFFRMTAKFPLVILLFLLLFALPTSAAILMLYLVITILFAVPAFLVLYFAYLALDWLQRQIRT</sequence>
<proteinExistence type="predicted"/>
<evidence type="ECO:0000256" key="3">
    <source>
        <dbReference type="ARBA" id="ARBA00022833"/>
    </source>
</evidence>
<evidence type="ECO:0000313" key="8">
    <source>
        <dbReference type="Proteomes" id="UP001293254"/>
    </source>
</evidence>
<gene>
    <name evidence="7" type="ORF">Salat_1953000</name>
</gene>
<evidence type="ECO:0000313" key="7">
    <source>
        <dbReference type="EMBL" id="KAK4423701.1"/>
    </source>
</evidence>
<keyword evidence="1" id="KW-0479">Metal-binding</keyword>
<name>A0AAE1Y4N7_9LAMI</name>
<dbReference type="PANTHER" id="PTHR46616:SF11">
    <property type="entry name" value="E3 UBIQUITIN-PROTEIN LIGASE RNF182-LIKE"/>
    <property type="match status" value="1"/>
</dbReference>
<reference evidence="7" key="1">
    <citation type="submission" date="2020-06" db="EMBL/GenBank/DDBJ databases">
        <authorList>
            <person name="Li T."/>
            <person name="Hu X."/>
            <person name="Zhang T."/>
            <person name="Song X."/>
            <person name="Zhang H."/>
            <person name="Dai N."/>
            <person name="Sheng W."/>
            <person name="Hou X."/>
            <person name="Wei L."/>
        </authorList>
    </citation>
    <scope>NUCLEOTIDE SEQUENCE</scope>
    <source>
        <strain evidence="7">3651</strain>
        <tissue evidence="7">Leaf</tissue>
    </source>
</reference>
<evidence type="ECO:0000256" key="2">
    <source>
        <dbReference type="ARBA" id="ARBA00022771"/>
    </source>
</evidence>
<evidence type="ECO:0000256" key="1">
    <source>
        <dbReference type="ARBA" id="ARBA00022723"/>
    </source>
</evidence>
<dbReference type="PANTHER" id="PTHR46616">
    <property type="entry name" value="UBIQUITIN-PROTEIN LIGASE"/>
    <property type="match status" value="1"/>
</dbReference>
<keyword evidence="8" id="KW-1185">Reference proteome</keyword>
<dbReference type="InterPro" id="IPR013083">
    <property type="entry name" value="Znf_RING/FYVE/PHD"/>
</dbReference>
<keyword evidence="2 4" id="KW-0863">Zinc-finger</keyword>
<accession>A0AAE1Y4N7</accession>
<dbReference type="InterPro" id="IPR001841">
    <property type="entry name" value="Znf_RING"/>
</dbReference>
<feature type="transmembrane region" description="Helical" evidence="5">
    <location>
        <begin position="223"/>
        <end position="249"/>
    </location>
</feature>
<dbReference type="AlphaFoldDB" id="A0AAE1Y4N7"/>
<dbReference type="InterPro" id="IPR027370">
    <property type="entry name" value="Znf-RING_euk"/>
</dbReference>
<dbReference type="PROSITE" id="PS50089">
    <property type="entry name" value="ZF_RING_2"/>
    <property type="match status" value="1"/>
</dbReference>
<dbReference type="InterPro" id="IPR017907">
    <property type="entry name" value="Znf_RING_CS"/>
</dbReference>
<dbReference type="Proteomes" id="UP001293254">
    <property type="component" value="Unassembled WGS sequence"/>
</dbReference>
<dbReference type="EMBL" id="JACGWO010000007">
    <property type="protein sequence ID" value="KAK4423701.1"/>
    <property type="molecule type" value="Genomic_DNA"/>
</dbReference>
<evidence type="ECO:0000256" key="4">
    <source>
        <dbReference type="PROSITE-ProRule" id="PRU00175"/>
    </source>
</evidence>
<dbReference type="Pfam" id="PF13445">
    <property type="entry name" value="zf-RING_UBOX"/>
    <property type="match status" value="1"/>
</dbReference>
<feature type="transmembrane region" description="Helical" evidence="5">
    <location>
        <begin position="196"/>
        <end position="217"/>
    </location>
</feature>
<dbReference type="PROSITE" id="PS00518">
    <property type="entry name" value="ZF_RING_1"/>
    <property type="match status" value="1"/>
</dbReference>
<organism evidence="7 8">
    <name type="scientific">Sesamum alatum</name>
    <dbReference type="NCBI Taxonomy" id="300844"/>
    <lineage>
        <taxon>Eukaryota</taxon>
        <taxon>Viridiplantae</taxon>
        <taxon>Streptophyta</taxon>
        <taxon>Embryophyta</taxon>
        <taxon>Tracheophyta</taxon>
        <taxon>Spermatophyta</taxon>
        <taxon>Magnoliopsida</taxon>
        <taxon>eudicotyledons</taxon>
        <taxon>Gunneridae</taxon>
        <taxon>Pentapetalae</taxon>
        <taxon>asterids</taxon>
        <taxon>lamiids</taxon>
        <taxon>Lamiales</taxon>
        <taxon>Pedaliaceae</taxon>
        <taxon>Sesamum</taxon>
    </lineage>
</organism>
<dbReference type="GO" id="GO:0008270">
    <property type="term" value="F:zinc ion binding"/>
    <property type="evidence" value="ECO:0007669"/>
    <property type="project" value="UniProtKB-KW"/>
</dbReference>
<keyword evidence="5" id="KW-0812">Transmembrane</keyword>
<comment type="caution">
    <text evidence="7">The sequence shown here is derived from an EMBL/GenBank/DDBJ whole genome shotgun (WGS) entry which is preliminary data.</text>
</comment>
<dbReference type="SUPFAM" id="SSF57850">
    <property type="entry name" value="RING/U-box"/>
    <property type="match status" value="1"/>
</dbReference>
<protein>
    <recommendedName>
        <fullName evidence="6">RING-type domain-containing protein</fullName>
    </recommendedName>
</protein>
<keyword evidence="5" id="KW-0472">Membrane</keyword>